<dbReference type="Proteomes" id="UP000019593">
    <property type="component" value="Chromosome"/>
</dbReference>
<protein>
    <recommendedName>
        <fullName evidence="2">Phosphoenolpyruvate carboxylase</fullName>
    </recommendedName>
</protein>
<dbReference type="GO" id="GO:0005829">
    <property type="term" value="C:cytosol"/>
    <property type="evidence" value="ECO:0007669"/>
    <property type="project" value="TreeGrafter"/>
</dbReference>
<dbReference type="PANTHER" id="PTHR30523:SF32">
    <property type="entry name" value="PHOSPHOENOLPYRUVATE CARBOXYLASE"/>
    <property type="match status" value="1"/>
</dbReference>
<organism evidence="5 6">
    <name type="scientific">Roseicyclus elongatus DSM 19469</name>
    <dbReference type="NCBI Taxonomy" id="1294273"/>
    <lineage>
        <taxon>Bacteria</taxon>
        <taxon>Pseudomonadati</taxon>
        <taxon>Pseudomonadota</taxon>
        <taxon>Alphaproteobacteria</taxon>
        <taxon>Rhodobacterales</taxon>
        <taxon>Roseobacteraceae</taxon>
        <taxon>Roseicyclus</taxon>
    </lineage>
</organism>
<dbReference type="GO" id="GO:0015977">
    <property type="term" value="P:carbon fixation"/>
    <property type="evidence" value="ECO:0007669"/>
    <property type="project" value="InterPro"/>
</dbReference>
<feature type="active site" evidence="4">
    <location>
        <position position="580"/>
    </location>
</feature>
<dbReference type="RefSeq" id="WP_025313087.1">
    <property type="nucleotide sequence ID" value="NZ_CP004372.1"/>
</dbReference>
<evidence type="ECO:0000313" key="5">
    <source>
        <dbReference type="EMBL" id="AHM05429.1"/>
    </source>
</evidence>
<dbReference type="KEGG" id="red:roselon_03164"/>
<sequence>MTDLDLTAINRQQKTDETLRFLMRCFGDVLDGLGARDSAAALPWQALWDGPGQGQGVPDLTSEDLRAYVIALQLLAQSEENAIAQTRRADEARGGLDQDAGSWDQHFARLKAAGHDGPSLARALAKIRVEPVLTAHPTEAKRRTVLAHHRALYRLLVERENTMWTDAERSDLRTAACTEIERLWRTGHVHLEKPTVADERASILYYLSTALPETLPWINHRLGAAWHRAGFDPDLRAERRGRPQLRFGDWVGGDRDGHPLVDAATTQDTLTLFRAEALALHERQLAALAERLSLSEHRFAPPDALFAWIDRRAAALGEAGAAAVARNPGEPYRQAVNLIAAALPPAEGEIGPGRYTEARAYHAELLHLRRWLIEAGAGRLAEADLDPLLDLAECFGFHLATLDIRQNSAYHDRAMAELLQGSAGPEGAAFPSWPAARRADLMRRELATPRPFVAPGTSVGPVADDMLALYRVLARHVGRHGTAGLGALIVSMTRGAEDLWAVYLFAREAGLLQHGPDGPWLPLPVVPLLETIDDLERCEEVLEAFLDCDVVWRSLMTQAERSGEDLPVQQVMIGYSDSGKDGGVVASFWALYRAQTRLVALGRRRGVRIRFFHGRGGAIGRGAGPTHRFLSALPPGAAGGDLRMTEQGETIAQKYANRVTAAHHLELLMAGTLGATLHPRTDPPELLAAMDFLAETSFAAWRALVEAEGFLEFFAEATPIDVIEQSRHGSRPARRTGKRSLTDLRAIPWVFAWNQARFLLPGWYGLGTALERLQTEAPDQFAALVNAKAEATRWPPIHFLVSNAATALARADTAQMQAYAGLVQDREVAERFLSRILAEHARTGAMLGTIYGAPLAEIRPEVQQGLDRRHAALVPLHAKQRKLLMQWRAAQTAGDEKAAGDQVHDLLLTVNAIAAGIGATG</sequence>
<dbReference type="eggNOG" id="COG2352">
    <property type="taxonomic scope" value="Bacteria"/>
</dbReference>
<dbReference type="AlphaFoldDB" id="W8RW88"/>
<keyword evidence="5" id="KW-0456">Lyase</keyword>
<reference evidence="5 6" key="1">
    <citation type="submission" date="2013-03" db="EMBL/GenBank/DDBJ databases">
        <authorList>
            <person name="Fiebig A."/>
            <person name="Goeker M."/>
            <person name="Klenk H.-P.P."/>
        </authorList>
    </citation>
    <scope>NUCLEOTIDE SEQUENCE [LARGE SCALE GENOMIC DNA]</scope>
    <source>
        <strain evidence="6">DSM 19469</strain>
    </source>
</reference>
<proteinExistence type="predicted"/>
<evidence type="ECO:0000256" key="4">
    <source>
        <dbReference type="PROSITE-ProRule" id="PRU10112"/>
    </source>
</evidence>
<evidence type="ECO:0000256" key="2">
    <source>
        <dbReference type="ARBA" id="ARBA00022419"/>
    </source>
</evidence>
<comment type="function">
    <text evidence="1">Forms oxaloacetate, a four-carbon dicarboxylic acid source for the tricarboxylic acid cycle.</text>
</comment>
<dbReference type="STRING" id="1294273.roselon_03164"/>
<dbReference type="Pfam" id="PF00311">
    <property type="entry name" value="PEPcase"/>
    <property type="match status" value="1"/>
</dbReference>
<accession>W8RW88</accession>
<dbReference type="SUPFAM" id="SSF51621">
    <property type="entry name" value="Phosphoenolpyruvate/pyruvate domain"/>
    <property type="match status" value="1"/>
</dbReference>
<dbReference type="GO" id="GO:0008964">
    <property type="term" value="F:phosphoenolpyruvate carboxylase activity"/>
    <property type="evidence" value="ECO:0007669"/>
    <property type="project" value="InterPro"/>
</dbReference>
<keyword evidence="6" id="KW-1185">Reference proteome</keyword>
<dbReference type="PROSITE" id="PS00393">
    <property type="entry name" value="PEPCASE_2"/>
    <property type="match status" value="1"/>
</dbReference>
<dbReference type="PROSITE" id="PS00781">
    <property type="entry name" value="PEPCASE_1"/>
    <property type="match status" value="1"/>
</dbReference>
<feature type="active site" evidence="3">
    <location>
        <position position="136"/>
    </location>
</feature>
<evidence type="ECO:0000256" key="1">
    <source>
        <dbReference type="ARBA" id="ARBA00003670"/>
    </source>
</evidence>
<dbReference type="InterPro" id="IPR018129">
    <property type="entry name" value="PEP_COase_Lys_AS"/>
</dbReference>
<dbReference type="InterPro" id="IPR021135">
    <property type="entry name" value="PEP_COase"/>
</dbReference>
<dbReference type="InterPro" id="IPR033129">
    <property type="entry name" value="PEPCASE_His_AS"/>
</dbReference>
<name>W8RW88_9RHOB</name>
<dbReference type="PRINTS" id="PR00150">
    <property type="entry name" value="PEPCARBXLASE"/>
</dbReference>
<dbReference type="EMBL" id="CP004372">
    <property type="protein sequence ID" value="AHM05429.1"/>
    <property type="molecule type" value="Genomic_DNA"/>
</dbReference>
<dbReference type="HOGENOM" id="CLU_006557_2_0_5"/>
<evidence type="ECO:0000313" key="6">
    <source>
        <dbReference type="Proteomes" id="UP000019593"/>
    </source>
</evidence>
<evidence type="ECO:0000256" key="3">
    <source>
        <dbReference type="PROSITE-ProRule" id="PRU10111"/>
    </source>
</evidence>
<keyword evidence="5" id="KW-0670">Pyruvate</keyword>
<dbReference type="GO" id="GO:0006099">
    <property type="term" value="P:tricarboxylic acid cycle"/>
    <property type="evidence" value="ECO:0007669"/>
    <property type="project" value="InterPro"/>
</dbReference>
<dbReference type="PATRIC" id="fig|1294273.3.peg.3122"/>
<gene>
    <name evidence="5" type="ORF">roselon_03164</name>
</gene>
<dbReference type="InterPro" id="IPR015813">
    <property type="entry name" value="Pyrv/PenolPyrv_kinase-like_dom"/>
</dbReference>
<dbReference type="PANTHER" id="PTHR30523">
    <property type="entry name" value="PHOSPHOENOLPYRUVATE CARBOXYLASE"/>
    <property type="match status" value="1"/>
</dbReference>